<proteinExistence type="predicted"/>
<protein>
    <submittedName>
        <fullName evidence="1">Uncharacterized protein</fullName>
    </submittedName>
</protein>
<keyword evidence="2" id="KW-1185">Reference proteome</keyword>
<reference evidence="1" key="1">
    <citation type="submission" date="2022-02" db="EMBL/GenBank/DDBJ databases">
        <authorList>
            <person name="Henning P.M."/>
            <person name="McCubbin A.G."/>
            <person name="Shore J.S."/>
        </authorList>
    </citation>
    <scope>NUCLEOTIDE SEQUENCE</scope>
    <source>
        <strain evidence="1">F60SS</strain>
        <tissue evidence="1">Leaves</tissue>
    </source>
</reference>
<evidence type="ECO:0000313" key="1">
    <source>
        <dbReference type="EMBL" id="KAJ4840676.1"/>
    </source>
</evidence>
<gene>
    <name evidence="1" type="ORF">Tsubulata_022591</name>
</gene>
<comment type="caution">
    <text evidence="1">The sequence shown here is derived from an EMBL/GenBank/DDBJ whole genome shotgun (WGS) entry which is preliminary data.</text>
</comment>
<dbReference type="EMBL" id="JAKUCV010002995">
    <property type="protein sequence ID" value="KAJ4840676.1"/>
    <property type="molecule type" value="Genomic_DNA"/>
</dbReference>
<name>A0A9Q0JFC7_9ROSI</name>
<dbReference type="Proteomes" id="UP001141552">
    <property type="component" value="Unassembled WGS sequence"/>
</dbReference>
<sequence length="297" mass="33988">MAVDKGELQKQEEASYIRFCKIILGWDYFALLKESDKKRNKSDNGADSSISQVKNTYKDIEDYLATFEPLLFEEVKAQIIQTKDDEEVTEWTMRLVMEWNEADGFLMPAVTYSDDEGEKISQNDVLLLSKEQIKGTKLPKTYAFALVEQRQHSLLRLRMFLTGEVVNLDTDVVRPCPRMLSMRSLITSPLKPQERALFSLKICSLSTISREYFALRSVGTLPFKDLILSAAIPNSGSEDQPWKVSEPLREHFVGSLNPSQMEAVDAGLSRKPFVLIQVRFKPLSDWHFNLITCPTYT</sequence>
<reference evidence="1" key="2">
    <citation type="journal article" date="2023" name="Plants (Basel)">
        <title>Annotation of the Turnera subulata (Passifloraceae) Draft Genome Reveals the S-Locus Evolved after the Divergence of Turneroideae from Passifloroideae in a Stepwise Manner.</title>
        <authorList>
            <person name="Henning P.M."/>
            <person name="Roalson E.H."/>
            <person name="Mir W."/>
            <person name="McCubbin A.G."/>
            <person name="Shore J.S."/>
        </authorList>
    </citation>
    <scope>NUCLEOTIDE SEQUENCE</scope>
    <source>
        <strain evidence="1">F60SS</strain>
    </source>
</reference>
<accession>A0A9Q0JFC7</accession>
<dbReference type="OrthoDB" id="6513042at2759"/>
<organism evidence="1 2">
    <name type="scientific">Turnera subulata</name>
    <dbReference type="NCBI Taxonomy" id="218843"/>
    <lineage>
        <taxon>Eukaryota</taxon>
        <taxon>Viridiplantae</taxon>
        <taxon>Streptophyta</taxon>
        <taxon>Embryophyta</taxon>
        <taxon>Tracheophyta</taxon>
        <taxon>Spermatophyta</taxon>
        <taxon>Magnoliopsida</taxon>
        <taxon>eudicotyledons</taxon>
        <taxon>Gunneridae</taxon>
        <taxon>Pentapetalae</taxon>
        <taxon>rosids</taxon>
        <taxon>fabids</taxon>
        <taxon>Malpighiales</taxon>
        <taxon>Passifloraceae</taxon>
        <taxon>Turnera</taxon>
    </lineage>
</organism>
<dbReference type="AlphaFoldDB" id="A0A9Q0JFC7"/>
<evidence type="ECO:0000313" key="2">
    <source>
        <dbReference type="Proteomes" id="UP001141552"/>
    </source>
</evidence>